<accession>A0AAU7BPU4</accession>
<dbReference type="NCBIfam" id="TIGR00544">
    <property type="entry name" value="lgt"/>
    <property type="match status" value="1"/>
</dbReference>
<evidence type="ECO:0000256" key="4">
    <source>
        <dbReference type="ARBA" id="ARBA00022692"/>
    </source>
</evidence>
<feature type="transmembrane region" description="Helical" evidence="7">
    <location>
        <begin position="23"/>
        <end position="41"/>
    </location>
</feature>
<keyword evidence="3 7" id="KW-0808">Transferase</keyword>
<comment type="similarity">
    <text evidence="1 7">Belongs to the Lgt family.</text>
</comment>
<evidence type="ECO:0000256" key="6">
    <source>
        <dbReference type="ARBA" id="ARBA00023136"/>
    </source>
</evidence>
<feature type="binding site" evidence="7">
    <location>
        <position position="152"/>
    </location>
    <ligand>
        <name>a 1,2-diacyl-sn-glycero-3-phospho-(1'-sn-glycerol)</name>
        <dbReference type="ChEBI" id="CHEBI:64716"/>
    </ligand>
</feature>
<feature type="transmembrane region" description="Helical" evidence="7">
    <location>
        <begin position="61"/>
        <end position="84"/>
    </location>
</feature>
<evidence type="ECO:0000256" key="2">
    <source>
        <dbReference type="ARBA" id="ARBA00022475"/>
    </source>
</evidence>
<proteinExistence type="inferred from homology"/>
<sequence length="278" mass="32210">MHFLQIVWDPQSEGIPIFGDFKIHYYSMMWMAAFILGWYIMKKIYKHENQTEDKLDSLFIYSVLGIMIGARVGHVVFYQSELILDDPLSIFLPFKFAGGFEFTGFRGLASHGAAIGMIISMYLYNKKILKKSVIWILDRVVVPVALGAIFVRIGNFFNSEMVGYKTDSSFGVVFKALNEDFARHPGQLYEAFGYVFVFLILWLTYWKSKKREQTGFLFGLFLVMLWTVRFIVEYFKEPQSGEDLAAFFGNVLNNGQLLSIPFIIIGLYFMFLYKPKSE</sequence>
<evidence type="ECO:0000256" key="3">
    <source>
        <dbReference type="ARBA" id="ARBA00022679"/>
    </source>
</evidence>
<gene>
    <name evidence="7 8" type="primary">lgt</name>
    <name evidence="8" type="ORF">ABGB03_10785</name>
</gene>
<feature type="transmembrane region" description="Helical" evidence="7">
    <location>
        <begin position="104"/>
        <end position="124"/>
    </location>
</feature>
<dbReference type="Pfam" id="PF01790">
    <property type="entry name" value="LGT"/>
    <property type="match status" value="1"/>
</dbReference>
<feature type="transmembrane region" description="Helical" evidence="7">
    <location>
        <begin position="136"/>
        <end position="157"/>
    </location>
</feature>
<dbReference type="HAMAP" id="MF_01147">
    <property type="entry name" value="Lgt"/>
    <property type="match status" value="1"/>
</dbReference>
<feature type="transmembrane region" description="Helical" evidence="7">
    <location>
        <begin position="255"/>
        <end position="273"/>
    </location>
</feature>
<comment type="pathway">
    <text evidence="7">Protein modification; lipoprotein biosynthesis (diacylglyceryl transfer).</text>
</comment>
<evidence type="ECO:0000256" key="1">
    <source>
        <dbReference type="ARBA" id="ARBA00007150"/>
    </source>
</evidence>
<keyword evidence="4 7" id="KW-0812">Transmembrane</keyword>
<keyword evidence="5 7" id="KW-1133">Transmembrane helix</keyword>
<reference evidence="8" key="1">
    <citation type="submission" date="2024-05" db="EMBL/GenBank/DDBJ databases">
        <title>Pontimicrobium maritimus sp. nov., isolated form sea water.</title>
        <authorList>
            <person name="Muhammad N."/>
            <person name="Vuong T.Q."/>
            <person name="Han H.L."/>
            <person name="Kim S.-G."/>
        </authorList>
    </citation>
    <scope>NUCLEOTIDE SEQUENCE</scope>
    <source>
        <strain evidence="8">SW4</strain>
    </source>
</reference>
<protein>
    <recommendedName>
        <fullName evidence="7">Phosphatidylglycerol--prolipoprotein diacylglyceryl transferase</fullName>
        <ecNumber evidence="7">2.5.1.145</ecNumber>
    </recommendedName>
</protein>
<keyword evidence="6 7" id="KW-0472">Membrane</keyword>
<dbReference type="InterPro" id="IPR001640">
    <property type="entry name" value="Lgt"/>
</dbReference>
<dbReference type="PANTHER" id="PTHR30589">
    <property type="entry name" value="PROLIPOPROTEIN DIACYLGLYCERYL TRANSFERASE"/>
    <property type="match status" value="1"/>
</dbReference>
<feature type="transmembrane region" description="Helical" evidence="7">
    <location>
        <begin position="217"/>
        <end position="235"/>
    </location>
</feature>
<evidence type="ECO:0000313" key="8">
    <source>
        <dbReference type="EMBL" id="XBG60340.1"/>
    </source>
</evidence>
<dbReference type="AlphaFoldDB" id="A0AAU7BPU4"/>
<comment type="function">
    <text evidence="7">Catalyzes the transfer of the diacylglyceryl group from phosphatidylglycerol to the sulfhydryl group of the N-terminal cysteine of a prolipoprotein, the first step in the formation of mature lipoproteins.</text>
</comment>
<dbReference type="GO" id="GO:0005886">
    <property type="term" value="C:plasma membrane"/>
    <property type="evidence" value="ECO:0007669"/>
    <property type="project" value="UniProtKB-SubCell"/>
</dbReference>
<dbReference type="PANTHER" id="PTHR30589:SF0">
    <property type="entry name" value="PHOSPHATIDYLGLYCEROL--PROLIPOPROTEIN DIACYLGLYCERYL TRANSFERASE"/>
    <property type="match status" value="1"/>
</dbReference>
<feature type="transmembrane region" description="Helical" evidence="7">
    <location>
        <begin position="187"/>
        <end position="205"/>
    </location>
</feature>
<evidence type="ECO:0000256" key="7">
    <source>
        <dbReference type="HAMAP-Rule" id="MF_01147"/>
    </source>
</evidence>
<dbReference type="GO" id="GO:0008961">
    <property type="term" value="F:phosphatidylglycerol-prolipoprotein diacylglyceryl transferase activity"/>
    <property type="evidence" value="ECO:0007669"/>
    <property type="project" value="UniProtKB-UniRule"/>
</dbReference>
<dbReference type="EMBL" id="CP157199">
    <property type="protein sequence ID" value="XBG60340.1"/>
    <property type="molecule type" value="Genomic_DNA"/>
</dbReference>
<evidence type="ECO:0000256" key="5">
    <source>
        <dbReference type="ARBA" id="ARBA00022989"/>
    </source>
</evidence>
<dbReference type="EC" id="2.5.1.145" evidence="7"/>
<dbReference type="GO" id="GO:0042158">
    <property type="term" value="P:lipoprotein biosynthetic process"/>
    <property type="evidence" value="ECO:0007669"/>
    <property type="project" value="UniProtKB-UniRule"/>
</dbReference>
<comment type="subcellular location">
    <subcellularLocation>
        <location evidence="7">Cell membrane</location>
        <topology evidence="7">Multi-pass membrane protein</topology>
    </subcellularLocation>
</comment>
<comment type="catalytic activity">
    <reaction evidence="7">
        <text>L-cysteinyl-[prolipoprotein] + a 1,2-diacyl-sn-glycero-3-phospho-(1'-sn-glycerol) = an S-1,2-diacyl-sn-glyceryl-L-cysteinyl-[prolipoprotein] + sn-glycerol 1-phosphate + H(+)</text>
        <dbReference type="Rhea" id="RHEA:56712"/>
        <dbReference type="Rhea" id="RHEA-COMP:14679"/>
        <dbReference type="Rhea" id="RHEA-COMP:14680"/>
        <dbReference type="ChEBI" id="CHEBI:15378"/>
        <dbReference type="ChEBI" id="CHEBI:29950"/>
        <dbReference type="ChEBI" id="CHEBI:57685"/>
        <dbReference type="ChEBI" id="CHEBI:64716"/>
        <dbReference type="ChEBI" id="CHEBI:140658"/>
        <dbReference type="EC" id="2.5.1.145"/>
    </reaction>
</comment>
<organism evidence="8">
    <name type="scientific">Pontimicrobium sp. SW4</name>
    <dbReference type="NCBI Taxonomy" id="3153519"/>
    <lineage>
        <taxon>Bacteria</taxon>
        <taxon>Pseudomonadati</taxon>
        <taxon>Bacteroidota</taxon>
        <taxon>Flavobacteriia</taxon>
        <taxon>Flavobacteriales</taxon>
        <taxon>Flavobacteriaceae</taxon>
        <taxon>Pontimicrobium</taxon>
    </lineage>
</organism>
<dbReference type="RefSeq" id="WP_347922524.1">
    <property type="nucleotide sequence ID" value="NZ_CP157199.1"/>
</dbReference>
<keyword evidence="2 7" id="KW-1003">Cell membrane</keyword>
<name>A0AAU7BPU4_9FLAO</name>